<dbReference type="CDD" id="cd01647">
    <property type="entry name" value="RT_LTR"/>
    <property type="match status" value="1"/>
</dbReference>
<gene>
    <name evidence="5" type="ORF">LAZ67_14002697</name>
</gene>
<keyword evidence="6" id="KW-1185">Reference proteome</keyword>
<dbReference type="Pfam" id="PF00078">
    <property type="entry name" value="RVT_1"/>
    <property type="match status" value="1"/>
</dbReference>
<dbReference type="EC" id="2.7.7.49" evidence="1"/>
<evidence type="ECO:0000256" key="1">
    <source>
        <dbReference type="ARBA" id="ARBA00012493"/>
    </source>
</evidence>
<dbReference type="Gene3D" id="3.10.10.10">
    <property type="entry name" value="HIV Type 1 Reverse Transcriptase, subunit A, domain 1"/>
    <property type="match status" value="1"/>
</dbReference>
<feature type="region of interest" description="Disordered" evidence="2">
    <location>
        <begin position="1080"/>
        <end position="1111"/>
    </location>
</feature>
<dbReference type="Pfam" id="PF00665">
    <property type="entry name" value="rve"/>
    <property type="match status" value="1"/>
</dbReference>
<dbReference type="InterPro" id="IPR012337">
    <property type="entry name" value="RNaseH-like_sf"/>
</dbReference>
<feature type="domain" description="Reverse transcriptase" evidence="3">
    <location>
        <begin position="322"/>
        <end position="500"/>
    </location>
</feature>
<evidence type="ECO:0000259" key="4">
    <source>
        <dbReference type="PROSITE" id="PS50994"/>
    </source>
</evidence>
<dbReference type="PROSITE" id="PS50878">
    <property type="entry name" value="RT_POL"/>
    <property type="match status" value="1"/>
</dbReference>
<dbReference type="Gene3D" id="3.30.420.10">
    <property type="entry name" value="Ribonuclease H-like superfamily/Ribonuclease H"/>
    <property type="match status" value="1"/>
</dbReference>
<dbReference type="InterPro" id="IPR050951">
    <property type="entry name" value="Retrovirus_Pol_polyprotein"/>
</dbReference>
<dbReference type="InterPro" id="IPR036397">
    <property type="entry name" value="RNaseH_sf"/>
</dbReference>
<feature type="domain" description="Integrase catalytic" evidence="4">
    <location>
        <begin position="808"/>
        <end position="979"/>
    </location>
</feature>
<dbReference type="InterPro" id="IPR041588">
    <property type="entry name" value="Integrase_H2C2"/>
</dbReference>
<dbReference type="PANTHER" id="PTHR37984:SF5">
    <property type="entry name" value="PROTEIN NYNRIN-LIKE"/>
    <property type="match status" value="1"/>
</dbReference>
<evidence type="ECO:0000259" key="3">
    <source>
        <dbReference type="PROSITE" id="PS50878"/>
    </source>
</evidence>
<dbReference type="EMBL" id="CP092876">
    <property type="protein sequence ID" value="UYV76984.1"/>
    <property type="molecule type" value="Genomic_DNA"/>
</dbReference>
<feature type="compositionally biased region" description="Low complexity" evidence="2">
    <location>
        <begin position="202"/>
        <end position="214"/>
    </location>
</feature>
<dbReference type="Pfam" id="PF17921">
    <property type="entry name" value="Integrase_H2C2"/>
    <property type="match status" value="1"/>
</dbReference>
<name>A0ABY6L884_9ARAC</name>
<dbReference type="Proteomes" id="UP001235939">
    <property type="component" value="Chromosome 14"/>
</dbReference>
<evidence type="ECO:0000256" key="2">
    <source>
        <dbReference type="SAM" id="MobiDB-lite"/>
    </source>
</evidence>
<evidence type="ECO:0000313" key="6">
    <source>
        <dbReference type="Proteomes" id="UP001235939"/>
    </source>
</evidence>
<dbReference type="PANTHER" id="PTHR37984">
    <property type="entry name" value="PROTEIN CBG26694"/>
    <property type="match status" value="1"/>
</dbReference>
<feature type="non-terminal residue" evidence="5">
    <location>
        <position position="1111"/>
    </location>
</feature>
<feature type="compositionally biased region" description="Polar residues" evidence="2">
    <location>
        <begin position="1099"/>
        <end position="1111"/>
    </location>
</feature>
<dbReference type="InterPro" id="IPR043502">
    <property type="entry name" value="DNA/RNA_pol_sf"/>
</dbReference>
<dbReference type="Gene3D" id="3.30.70.270">
    <property type="match status" value="2"/>
</dbReference>
<evidence type="ECO:0000313" key="5">
    <source>
        <dbReference type="EMBL" id="UYV76984.1"/>
    </source>
</evidence>
<dbReference type="SUPFAM" id="SSF53098">
    <property type="entry name" value="Ribonuclease H-like"/>
    <property type="match status" value="1"/>
</dbReference>
<dbReference type="Gene3D" id="1.10.340.70">
    <property type="match status" value="1"/>
</dbReference>
<feature type="region of interest" description="Disordered" evidence="2">
    <location>
        <begin position="193"/>
        <end position="214"/>
    </location>
</feature>
<dbReference type="InterPro" id="IPR055469">
    <property type="entry name" value="DUF7041"/>
</dbReference>
<organism evidence="5 6">
    <name type="scientific">Cordylochernes scorpioides</name>
    <dbReference type="NCBI Taxonomy" id="51811"/>
    <lineage>
        <taxon>Eukaryota</taxon>
        <taxon>Metazoa</taxon>
        <taxon>Ecdysozoa</taxon>
        <taxon>Arthropoda</taxon>
        <taxon>Chelicerata</taxon>
        <taxon>Arachnida</taxon>
        <taxon>Pseudoscorpiones</taxon>
        <taxon>Cheliferoidea</taxon>
        <taxon>Chernetidae</taxon>
        <taxon>Cordylochernes</taxon>
    </lineage>
</organism>
<dbReference type="InterPro" id="IPR043128">
    <property type="entry name" value="Rev_trsase/Diguanyl_cyclase"/>
</dbReference>
<dbReference type="InterPro" id="IPR001584">
    <property type="entry name" value="Integrase_cat-core"/>
</dbReference>
<proteinExistence type="predicted"/>
<accession>A0ABY6L884</accession>
<dbReference type="PROSITE" id="PS50994">
    <property type="entry name" value="INTEGRASE"/>
    <property type="match status" value="1"/>
</dbReference>
<dbReference type="SUPFAM" id="SSF56672">
    <property type="entry name" value="DNA/RNA polymerases"/>
    <property type="match status" value="2"/>
</dbReference>
<reference evidence="5 6" key="1">
    <citation type="submission" date="2022-01" db="EMBL/GenBank/DDBJ databases">
        <title>A chromosomal length assembly of Cordylochernes scorpioides.</title>
        <authorList>
            <person name="Zeh D."/>
            <person name="Zeh J."/>
        </authorList>
    </citation>
    <scope>NUCLEOTIDE SEQUENCE [LARGE SCALE GENOMIC DNA]</scope>
    <source>
        <strain evidence="5">IN4F17</strain>
        <tissue evidence="5">Whole Body</tissue>
    </source>
</reference>
<protein>
    <recommendedName>
        <fullName evidence="1">RNA-directed DNA polymerase</fullName>
        <ecNumber evidence="1">2.7.7.49</ecNumber>
    </recommendedName>
</protein>
<sequence>MDSIKAPEFWPNDPELWFITLESQFLLNKPSPITNDDTKFSYLISLLPPSTAIEVREFIISPPPDNKYDALKKAIIKCTADSEFKKLQKLLTQEELGDRLPSQLLRHLRQLIGESKAVSDTTLKMLWMQRLPKNIQIILTTQEQASLNSLADLADRVTEITSSPSSSTSTLEKELASLRAEISALKIDLNKKEKRIPRSRSRSSSSFRKSSPNSYRKYNPNGFWCWYHFRFKHHARKCISPCTFNKKAKNQQENSNNNHYEDKFLNILSHYPSLTKPPSYSTPVKHSVTHHITTKGQPTFSKPRRLNPEKFKIAKSEFEHMMELGLCKRGNGAWASPLHLVPKKNSIDWRPCGDYRRLNAVTQPDCYPIPHIQDFTQSLHGCTIFSKIDLVKAYHHIPINQEDITKTAITTPFGLFEFTRMNFGLKNASQTFQRFMDEVTKGLDFVFVYIDDVLIASKNENDHIQHLHTIFKRLSDHGLTVNISKSVFGKPSLEFLGHIIDNKGIKPLPEKIRIVKDFPQPNSTRQLQRFIGLVNYYHRFIKNSSHSLAPLYSLLKTKSSNASLNWTSDTLEAFQNIKNALAENTLLNYPRDLVKAYHHIPINQEDITKTAITTPFGLFEFTRMNFDHKPLTYAFTSKSERSPRQERHLNYLSQFSMDIRYVKGSENIVADTLSRIEIETFNHTKVNLDLNAFPEIQEKDKELKTLIDNSNSSQTIKLIKQQVPFCNKLIYCDISTGNPRPFVPENFRRQIFNSLHNLSHPGIRATRKLITQKYFWPKMNQTINHWSKSCLDCQKSKIHRHTITKHGIFPLPSTRFEHVHLDLIGPLPHSENCTHILTAIDRYSKWPEAFPISDKTAISVAKAFFRGWISRYGVPSTITTDQGREFESHLFKDLTSLIGTNRIRTTAYNPAANGLVERLHRQIKAAIMASGNTINWIDALPLVLLGIRTSYKEDLKCTAAEMVFGTTLNLPADLLTNSEFKNPDPSNFATQLKNYMSRIRPQPTRRTKQNNIFSHKDLDTCSHVFVRKDFVKRALSPPYEGPFPVVSRSSKTFTVKINDQNKVISVNRLKPAFIENTPQSFHDSSILPPMPDGAEETTPKTSSYTTRYGRH</sequence>
<dbReference type="InterPro" id="IPR000477">
    <property type="entry name" value="RT_dom"/>
</dbReference>
<dbReference type="Pfam" id="PF23055">
    <property type="entry name" value="DUF7041"/>
    <property type="match status" value="1"/>
</dbReference>